<organism evidence="1 2">
    <name type="scientific">Termititenax aidoneus</name>
    <dbReference type="NCBI Taxonomy" id="2218524"/>
    <lineage>
        <taxon>Bacteria</taxon>
        <taxon>Bacillati</taxon>
        <taxon>Candidatus Margulisiibacteriota</taxon>
        <taxon>Candidatus Termititenacia</taxon>
        <taxon>Candidatus Termititenacales</taxon>
        <taxon>Candidatus Termititenacaceae</taxon>
        <taxon>Candidatus Termititenax</taxon>
    </lineage>
</organism>
<comment type="caution">
    <text evidence="1">The sequence shown here is derived from an EMBL/GenBank/DDBJ whole genome shotgun (WGS) entry which is preliminary data.</text>
</comment>
<name>A0A388TCN3_TERA1</name>
<evidence type="ECO:0000313" key="1">
    <source>
        <dbReference type="EMBL" id="GBR74601.1"/>
    </source>
</evidence>
<protein>
    <submittedName>
        <fullName evidence="1">Phage portal protein</fullName>
    </submittedName>
</protein>
<accession>A0A388TCN3</accession>
<keyword evidence="2" id="KW-1185">Reference proteome</keyword>
<dbReference type="Proteomes" id="UP000269352">
    <property type="component" value="Unassembled WGS sequence"/>
</dbReference>
<sequence>MFTNVENGEYIPDKNIDEAIILPIKSGYAGMSISRMVELIVGHMALTGNELWIKSKSSAYALTKGIAEEFIPVPAGNWQPNLSANQIQLKSYDVWFGGGARYTVSPDDVLHFKQSTLYSPFIGIGNITKLRLLAEGEISGQEYVNAFLERGAAPSIVILDKSDRTPDDNKRYADQLREAYEGRNNTGKLMYLSGDADAKTLNISNKDMQFLESKNYNRQSILSMFGVSEFVAGILGSVNRATADKAVIMFFEHINKILEGIEDVINFQHVQKIDPKIKFSFEKYPTGDVDNIVKMVTNGIINPNRAAELVGEDFDLKDKGRNEFYLPLTLMPLGADRTAELDNPADTDKTTCGCGHEHKNIDRRLLNPRYVDLIADTFEKSATKPKKFQAQYIRASLRSRNTVEDKYIARLSDFFAAQEQRVLDGIQSFYGKSAVQKKDLSEEELLAIIFNIQNENNVLRETLRSLHTSALQRAIGDIAKITGAQLNLDLTKPSIQLAISRLGSQITGEINQTTLKNLQRVITDAINDNLNIDDITNNVKAEFDSFKGYRARMIARTESREAWDAGADEAYKDLGVEYCDVVGCTEFEPTSDCGAQHVPMAQVSSLHYHPNHIGCIAPSYQV</sequence>
<dbReference type="InterPro" id="IPR006944">
    <property type="entry name" value="Phage/GTA_portal"/>
</dbReference>
<proteinExistence type="predicted"/>
<dbReference type="EMBL" id="BGZN01000058">
    <property type="protein sequence ID" value="GBR74601.1"/>
    <property type="molecule type" value="Genomic_DNA"/>
</dbReference>
<dbReference type="AlphaFoldDB" id="A0A388TCN3"/>
<reference evidence="1 2" key="1">
    <citation type="journal article" date="2019" name="ISME J.">
        <title>Genome analyses of uncultured TG2/ZB3 bacteria in 'Margulisbacteria' specifically attached to ectosymbiotic spirochetes of protists in the termite gut.</title>
        <authorList>
            <person name="Utami Y.D."/>
            <person name="Kuwahara H."/>
            <person name="Igai K."/>
            <person name="Murakami T."/>
            <person name="Sugaya K."/>
            <person name="Morikawa T."/>
            <person name="Nagura Y."/>
            <person name="Yuki M."/>
            <person name="Deevong P."/>
            <person name="Inoue T."/>
            <person name="Kihara K."/>
            <person name="Lo N."/>
            <person name="Yamada A."/>
            <person name="Ohkuma M."/>
            <person name="Hongoh Y."/>
        </authorList>
    </citation>
    <scope>NUCLEOTIDE SEQUENCE [LARGE SCALE GENOMIC DNA]</scope>
    <source>
        <strain evidence="1">NkOx7-01</strain>
    </source>
</reference>
<evidence type="ECO:0000313" key="2">
    <source>
        <dbReference type="Proteomes" id="UP000269352"/>
    </source>
</evidence>
<gene>
    <name evidence="1" type="ORF">NO1_1749</name>
</gene>
<dbReference type="Pfam" id="PF04860">
    <property type="entry name" value="Phage_portal"/>
    <property type="match status" value="1"/>
</dbReference>